<sequence>MVSYTNALTRDGRKRAPRPQFGVHIVKPFPWLRVLLGLGGIAYFARREYITRHQTPPREKFLSKIFVAPYGVLGTQMNLQGGLSQTGSKPQEGVVIVDCTDLRHILTTAEGAVGASGAIYNMLGLRGAFPEEVVSAISRLCDAKFFKYGDNQSVIHVIGPDFREGRWSEREAALVLSSAYRNVLHEFVRVDADTLRVPPISSGLLAGPLHDQLPIITQTALALAFEQLHVFDREYLLRHDRRIELCVFMNRDWDMYRTVFQNYKQMLKV</sequence>
<keyword evidence="1" id="KW-1133">Transmembrane helix</keyword>
<dbReference type="OMA" id="ELCVFMN"/>
<dbReference type="Gene3D" id="3.40.220.10">
    <property type="entry name" value="Leucine Aminopeptidase, subunit E, domain 1"/>
    <property type="match status" value="1"/>
</dbReference>
<dbReference type="PROSITE" id="PS51154">
    <property type="entry name" value="MACRO"/>
    <property type="match status" value="1"/>
</dbReference>
<dbReference type="Pfam" id="PF01661">
    <property type="entry name" value="Macro"/>
    <property type="match status" value="1"/>
</dbReference>
<name>G0UCQ4_TRYVY</name>
<dbReference type="InterPro" id="IPR043472">
    <property type="entry name" value="Macro_dom-like"/>
</dbReference>
<evidence type="ECO:0000256" key="1">
    <source>
        <dbReference type="SAM" id="Phobius"/>
    </source>
</evidence>
<dbReference type="SUPFAM" id="SSF52949">
    <property type="entry name" value="Macro domain-like"/>
    <property type="match status" value="1"/>
</dbReference>
<keyword evidence="1" id="KW-0812">Transmembrane</keyword>
<dbReference type="EMBL" id="HE573027">
    <property type="protein sequence ID" value="CCC53614.1"/>
    <property type="molecule type" value="Genomic_DNA"/>
</dbReference>
<evidence type="ECO:0000259" key="2">
    <source>
        <dbReference type="PROSITE" id="PS51154"/>
    </source>
</evidence>
<dbReference type="VEuPathDB" id="TriTrypDB:TvY486_1110980"/>
<evidence type="ECO:0000313" key="3">
    <source>
        <dbReference type="EMBL" id="CCC53614.1"/>
    </source>
</evidence>
<dbReference type="InterPro" id="IPR002589">
    <property type="entry name" value="Macro_dom"/>
</dbReference>
<accession>G0UCQ4</accession>
<dbReference type="AlphaFoldDB" id="G0UCQ4"/>
<protein>
    <recommendedName>
        <fullName evidence="2">Macro domain-containing protein</fullName>
    </recommendedName>
</protein>
<feature type="domain" description="Macro" evidence="2">
    <location>
        <begin position="63"/>
        <end position="264"/>
    </location>
</feature>
<keyword evidence="1" id="KW-0472">Membrane</keyword>
<organism evidence="3">
    <name type="scientific">Trypanosoma vivax (strain Y486)</name>
    <dbReference type="NCBI Taxonomy" id="1055687"/>
    <lineage>
        <taxon>Eukaryota</taxon>
        <taxon>Discoba</taxon>
        <taxon>Euglenozoa</taxon>
        <taxon>Kinetoplastea</taxon>
        <taxon>Metakinetoplastina</taxon>
        <taxon>Trypanosomatida</taxon>
        <taxon>Trypanosomatidae</taxon>
        <taxon>Trypanosoma</taxon>
        <taxon>Duttonella</taxon>
    </lineage>
</organism>
<gene>
    <name evidence="3" type="ORF">TVY486_1110980</name>
</gene>
<reference evidence="3" key="1">
    <citation type="journal article" date="2012" name="Proc. Natl. Acad. Sci. U.S.A.">
        <title>Antigenic diversity is generated by distinct evolutionary mechanisms in African trypanosome species.</title>
        <authorList>
            <person name="Jackson A.P."/>
            <person name="Berry A."/>
            <person name="Aslett M."/>
            <person name="Allison H.C."/>
            <person name="Burton P."/>
            <person name="Vavrova-Anderson J."/>
            <person name="Brown R."/>
            <person name="Browne H."/>
            <person name="Corton N."/>
            <person name="Hauser H."/>
            <person name="Gamble J."/>
            <person name="Gilderthorp R."/>
            <person name="Marcello L."/>
            <person name="McQuillan J."/>
            <person name="Otto T.D."/>
            <person name="Quail M.A."/>
            <person name="Sanders M.J."/>
            <person name="van Tonder A."/>
            <person name="Ginger M.L."/>
            <person name="Field M.C."/>
            <person name="Barry J.D."/>
            <person name="Hertz-Fowler C."/>
            <person name="Berriman M."/>
        </authorList>
    </citation>
    <scope>NUCLEOTIDE SEQUENCE</scope>
    <source>
        <strain evidence="3">Y486</strain>
    </source>
</reference>
<feature type="transmembrane region" description="Helical" evidence="1">
    <location>
        <begin position="28"/>
        <end position="45"/>
    </location>
</feature>
<proteinExistence type="predicted"/>